<feature type="domain" description="Alpha 1,4-glycosyltransferase" evidence="2">
    <location>
        <begin position="507"/>
        <end position="635"/>
    </location>
</feature>
<dbReference type="Pfam" id="PF04488">
    <property type="entry name" value="Gly_transf_sug"/>
    <property type="match status" value="1"/>
</dbReference>
<evidence type="ECO:0000313" key="4">
    <source>
        <dbReference type="RefSeq" id="XP_010936610.1"/>
    </source>
</evidence>
<dbReference type="FunCoup" id="A0A6I9S2D0">
    <property type="interactions" value="2732"/>
</dbReference>
<feature type="region of interest" description="Disordered" evidence="1">
    <location>
        <begin position="53"/>
        <end position="75"/>
    </location>
</feature>
<dbReference type="AlphaFoldDB" id="A0A6I9S2D0"/>
<feature type="region of interest" description="Disordered" evidence="1">
    <location>
        <begin position="147"/>
        <end position="185"/>
    </location>
</feature>
<dbReference type="InterPro" id="IPR007577">
    <property type="entry name" value="GlycoTrfase_DXD_sugar-bd_CS"/>
</dbReference>
<keyword evidence="3" id="KW-1185">Reference proteome</keyword>
<dbReference type="GeneID" id="105056194"/>
<evidence type="ECO:0000256" key="1">
    <source>
        <dbReference type="SAM" id="MobiDB-lite"/>
    </source>
</evidence>
<sequence>MLRHHPARRRHAYGPQLCAASAALLILLSLFVLHSRLSSSPFPLGLGLRSVLPGGSDHSSSSDRAPLFDDADNDAFDGAADDRIDELDVLDEDDDQQRRRSAGEEDEILRAFGAGLDDDGDSDEADLPRTPRSGLFWDHALGVARQSFGKPDPHRPYDPWGDDAPPEELRPSDRSKIAFGSDDQPVDEDLRLKMDSIRRIEDALLLKASSGGGGGGESPLREGWARWLEGKGDFLRRDKMLRSNLELLNPKNHPLLQDPDGLGLTVLTKGDKMMQRMLLTEMEKSPFGKGGGMETNKGAERKTLHLEAKKRPQRVPEGRRRRTALKEDQHYADGRRWGYFPGLDPNLTFSEFMDQFLRSGRCSMRVFMVWNSPPWTYGIRHQRGLESLLHHHRDACVVVFSETMELDFFREFVKDGFKIAVAMPNLDELLKDTPTHIFASVWFEWRKTKHYPIHYSELIRLAALYKYGGIYLDSDILVLNPLHSLENSVGVEHQAAGISIFNGAVMAFRKHSPFVIECLREFYSTYNDTLLRWNGADLLTRVINKFSAAKSYRQLDIKMEPPFKFFPISSMNITRYFMAPTDDSERAQQDALLTRMLNESITFHFWNGLTSALVPEPNSIVERLLNHYCLRCFDVF</sequence>
<dbReference type="OrthoDB" id="409543at2759"/>
<feature type="compositionally biased region" description="Basic and acidic residues" evidence="1">
    <location>
        <begin position="167"/>
        <end position="176"/>
    </location>
</feature>
<dbReference type="KEGG" id="egu:105056194"/>
<accession>A0A6I9S2D0</accession>
<dbReference type="SUPFAM" id="SSF53448">
    <property type="entry name" value="Nucleotide-diphospho-sugar transferases"/>
    <property type="match status" value="1"/>
</dbReference>
<dbReference type="Proteomes" id="UP000504607">
    <property type="component" value="Chromosome 1"/>
</dbReference>
<dbReference type="PANTHER" id="PTHR47213">
    <property type="entry name" value="OS07G0567300 PROTEIN"/>
    <property type="match status" value="1"/>
</dbReference>
<evidence type="ECO:0000313" key="3">
    <source>
        <dbReference type="Proteomes" id="UP000504607"/>
    </source>
</evidence>
<dbReference type="InterPro" id="IPR029044">
    <property type="entry name" value="Nucleotide-diphossugar_trans"/>
</dbReference>
<dbReference type="InterPro" id="IPR007652">
    <property type="entry name" value="A1-4-GlycosylTfrase_dom"/>
</dbReference>
<dbReference type="Pfam" id="PF04572">
    <property type="entry name" value="Gb3_synth"/>
    <property type="match status" value="1"/>
</dbReference>
<dbReference type="Gene3D" id="3.90.550.20">
    <property type="match status" value="1"/>
</dbReference>
<name>A0A6I9S2D0_ELAGV</name>
<proteinExistence type="predicted"/>
<reference evidence="4" key="1">
    <citation type="submission" date="2025-08" db="UniProtKB">
        <authorList>
            <consortium name="RefSeq"/>
        </authorList>
    </citation>
    <scope>IDENTIFICATION</scope>
</reference>
<dbReference type="InParanoid" id="A0A6I9S2D0"/>
<evidence type="ECO:0000259" key="2">
    <source>
        <dbReference type="Pfam" id="PF04572"/>
    </source>
</evidence>
<protein>
    <submittedName>
        <fullName evidence="4">Uncharacterized protein At4g19900</fullName>
    </submittedName>
</protein>
<organism evidence="3 4">
    <name type="scientific">Elaeis guineensis var. tenera</name>
    <name type="common">Oil palm</name>
    <dbReference type="NCBI Taxonomy" id="51953"/>
    <lineage>
        <taxon>Eukaryota</taxon>
        <taxon>Viridiplantae</taxon>
        <taxon>Streptophyta</taxon>
        <taxon>Embryophyta</taxon>
        <taxon>Tracheophyta</taxon>
        <taxon>Spermatophyta</taxon>
        <taxon>Magnoliopsida</taxon>
        <taxon>Liliopsida</taxon>
        <taxon>Arecaceae</taxon>
        <taxon>Arecoideae</taxon>
        <taxon>Cocoseae</taxon>
        <taxon>Elaeidinae</taxon>
        <taxon>Elaeis</taxon>
    </lineage>
</organism>
<dbReference type="RefSeq" id="XP_010936610.1">
    <property type="nucleotide sequence ID" value="XM_010938308.2"/>
</dbReference>
<dbReference type="PANTHER" id="PTHR47213:SF1">
    <property type="entry name" value="OS07G0567300 PROTEIN"/>
    <property type="match status" value="1"/>
</dbReference>
<gene>
    <name evidence="4" type="primary">LOC105056194</name>
</gene>
<dbReference type="InterPro" id="IPR044789">
    <property type="entry name" value="Put_A1-4-GlycosylTfrase_plant"/>
</dbReference>